<gene>
    <name evidence="1" type="ORF">Pint_12460</name>
</gene>
<evidence type="ECO:0000313" key="1">
    <source>
        <dbReference type="EMBL" id="KAJ0030426.1"/>
    </source>
</evidence>
<proteinExistence type="predicted"/>
<reference evidence="2" key="1">
    <citation type="journal article" date="2023" name="G3 (Bethesda)">
        <title>Genome assembly and association tests identify interacting loci associated with vigor, precocity, and sex in interspecific pistachio rootstocks.</title>
        <authorList>
            <person name="Palmer W."/>
            <person name="Jacygrad E."/>
            <person name="Sagayaradj S."/>
            <person name="Cavanaugh K."/>
            <person name="Han R."/>
            <person name="Bertier L."/>
            <person name="Beede B."/>
            <person name="Kafkas S."/>
            <person name="Golino D."/>
            <person name="Preece J."/>
            <person name="Michelmore R."/>
        </authorList>
    </citation>
    <scope>NUCLEOTIDE SEQUENCE [LARGE SCALE GENOMIC DNA]</scope>
</reference>
<sequence length="170" mass="19781">MALISVLLFLLQKEYARHKQAKGWKHLVVYKSGIHALGLYTSRFISRGEMVVEYVGEIVGLRVADKRENEYDSGRKLQYKSACYFFRIDKEHIIDATCKGGIARFVNHSCLPNCVAKVISVRNDKKVVFFAERDIYPGEEITYDYHFNHEDEGKKIPCFCNSKNCRRYLN</sequence>
<comment type="caution">
    <text evidence="1">The sequence shown here is derived from an EMBL/GenBank/DDBJ whole genome shotgun (WGS) entry which is preliminary data.</text>
</comment>
<organism evidence="1 2">
    <name type="scientific">Pistacia integerrima</name>
    <dbReference type="NCBI Taxonomy" id="434235"/>
    <lineage>
        <taxon>Eukaryota</taxon>
        <taxon>Viridiplantae</taxon>
        <taxon>Streptophyta</taxon>
        <taxon>Embryophyta</taxon>
        <taxon>Tracheophyta</taxon>
        <taxon>Spermatophyta</taxon>
        <taxon>Magnoliopsida</taxon>
        <taxon>eudicotyledons</taxon>
        <taxon>Gunneridae</taxon>
        <taxon>Pentapetalae</taxon>
        <taxon>rosids</taxon>
        <taxon>malvids</taxon>
        <taxon>Sapindales</taxon>
        <taxon>Anacardiaceae</taxon>
        <taxon>Pistacia</taxon>
    </lineage>
</organism>
<dbReference type="EMBL" id="CM047743">
    <property type="protein sequence ID" value="KAJ0030426.1"/>
    <property type="molecule type" value="Genomic_DNA"/>
</dbReference>
<evidence type="ECO:0000313" key="2">
    <source>
        <dbReference type="Proteomes" id="UP001163603"/>
    </source>
</evidence>
<protein>
    <submittedName>
        <fullName evidence="1">Uncharacterized protein</fullName>
    </submittedName>
</protein>
<dbReference type="Proteomes" id="UP001163603">
    <property type="component" value="Chromosome 8"/>
</dbReference>
<name>A0ACC0Y574_9ROSI</name>
<keyword evidence="2" id="KW-1185">Reference proteome</keyword>
<accession>A0ACC0Y574</accession>